<organism evidence="1 2">
    <name type="scientific">Pseudomonas viciae</name>
    <dbReference type="NCBI Taxonomy" id="2505979"/>
    <lineage>
        <taxon>Bacteria</taxon>
        <taxon>Pseudomonadati</taxon>
        <taxon>Pseudomonadota</taxon>
        <taxon>Gammaproteobacteria</taxon>
        <taxon>Pseudomonadales</taxon>
        <taxon>Pseudomonadaceae</taxon>
        <taxon>Pseudomonas</taxon>
    </lineage>
</organism>
<keyword evidence="2" id="KW-1185">Reference proteome</keyword>
<dbReference type="Proteomes" id="UP001227386">
    <property type="component" value="Plasmid unnamed"/>
</dbReference>
<evidence type="ECO:0000313" key="2">
    <source>
        <dbReference type="Proteomes" id="UP001227386"/>
    </source>
</evidence>
<keyword evidence="1" id="KW-0614">Plasmid</keyword>
<reference evidence="1 2" key="1">
    <citation type="journal article" date="2012" name="Appl. Soil Ecol.">
        <title>Isolation and characterization of new plant growth-promoting bacterial endophytes.</title>
        <authorList>
            <person name="Rashid S."/>
            <person name="Charles T.C."/>
            <person name="Glick B.R."/>
        </authorList>
    </citation>
    <scope>NUCLEOTIDE SEQUENCE [LARGE SCALE GENOMIC DNA]</scope>
    <source>
        <strain evidence="1 2">YsS1</strain>
        <plasmid evidence="1 2">unnamed</plasmid>
    </source>
</reference>
<dbReference type="RefSeq" id="WP_280944995.1">
    <property type="nucleotide sequence ID" value="NZ_CP123772.1"/>
</dbReference>
<accession>A0ABY8PME4</accession>
<gene>
    <name evidence="1" type="ORF">QCD61_28355</name>
</gene>
<dbReference type="EMBL" id="CP123772">
    <property type="protein sequence ID" value="WGO96412.1"/>
    <property type="molecule type" value="Genomic_DNA"/>
</dbReference>
<geneLocation type="plasmid" evidence="1 2">
    <name>unnamed</name>
</geneLocation>
<protein>
    <submittedName>
        <fullName evidence="1">Uncharacterized protein</fullName>
    </submittedName>
</protein>
<evidence type="ECO:0000313" key="1">
    <source>
        <dbReference type="EMBL" id="WGO96412.1"/>
    </source>
</evidence>
<proteinExistence type="predicted"/>
<name>A0ABY8PME4_9PSED</name>
<sequence>MNRLTAGLLLGLIAGVPGGAAIHALYARQEAPESQPAKDSLSFDRSGSPEAAIGLAGEYAKHSFIVIGGPRIWADTAAVPVLIAGRKCEITMQRAKVEAENRTGWRVTNQSCQ</sequence>